<evidence type="ECO:0000256" key="1">
    <source>
        <dbReference type="SAM" id="MobiDB-lite"/>
    </source>
</evidence>
<dbReference type="Proteomes" id="UP000236546">
    <property type="component" value="Unassembled WGS sequence"/>
</dbReference>
<evidence type="ECO:0000313" key="3">
    <source>
        <dbReference type="Proteomes" id="UP000236546"/>
    </source>
</evidence>
<accession>A0A2K0TFD9</accession>
<feature type="compositionally biased region" description="Polar residues" evidence="1">
    <location>
        <begin position="25"/>
        <end position="39"/>
    </location>
</feature>
<comment type="caution">
    <text evidence="2">The sequence shown here is derived from an EMBL/GenBank/DDBJ whole genome shotgun (WGS) entry which is preliminary data.</text>
</comment>
<gene>
    <name evidence="2" type="ORF">TGAMA5MH_03841</name>
</gene>
<protein>
    <recommendedName>
        <fullName evidence="4">BTB domain-containing protein</fullName>
    </recommendedName>
</protein>
<evidence type="ECO:0008006" key="4">
    <source>
        <dbReference type="Google" id="ProtNLM"/>
    </source>
</evidence>
<dbReference type="AlphaFoldDB" id="A0A2K0TFD9"/>
<evidence type="ECO:0000313" key="2">
    <source>
        <dbReference type="EMBL" id="PNP44235.1"/>
    </source>
</evidence>
<reference evidence="2 3" key="1">
    <citation type="submission" date="2017-02" db="EMBL/GenBank/DDBJ databases">
        <title>Genomes of Trichoderma spp. with biocontrol activity.</title>
        <authorList>
            <person name="Gardiner D."/>
            <person name="Kazan K."/>
            <person name="Vos C."/>
            <person name="Harvey P."/>
        </authorList>
    </citation>
    <scope>NUCLEOTIDE SEQUENCE [LARGE SCALE GENOMIC DNA]</scope>
    <source>
        <strain evidence="2 3">A5MH</strain>
    </source>
</reference>
<proteinExistence type="predicted"/>
<dbReference type="OrthoDB" id="5326346at2759"/>
<feature type="region of interest" description="Disordered" evidence="1">
    <location>
        <begin position="25"/>
        <end position="73"/>
    </location>
</feature>
<dbReference type="EMBL" id="MTYH01000035">
    <property type="protein sequence ID" value="PNP44235.1"/>
    <property type="molecule type" value="Genomic_DNA"/>
</dbReference>
<name>A0A2K0TFD9_9HYPO</name>
<organism evidence="2 3">
    <name type="scientific">Trichoderma gamsii</name>
    <dbReference type="NCBI Taxonomy" id="398673"/>
    <lineage>
        <taxon>Eukaryota</taxon>
        <taxon>Fungi</taxon>
        <taxon>Dikarya</taxon>
        <taxon>Ascomycota</taxon>
        <taxon>Pezizomycotina</taxon>
        <taxon>Sordariomycetes</taxon>
        <taxon>Hypocreomycetidae</taxon>
        <taxon>Hypocreales</taxon>
        <taxon>Hypocreaceae</taxon>
        <taxon>Trichoderma</taxon>
    </lineage>
</organism>
<dbReference type="Gene3D" id="3.30.710.10">
    <property type="entry name" value="Potassium Channel Kv1.1, Chain A"/>
    <property type="match status" value="1"/>
</dbReference>
<dbReference type="InterPro" id="IPR011333">
    <property type="entry name" value="SKP1/BTB/POZ_sf"/>
</dbReference>
<sequence>MKRQSFELDPRGDVCLILRQPNQQELIWNPSASVTPSSDQGEEEKSDESAEPKPESEGKLPGGLDEPNESNELEEVQFRLSSRHLCLASPVFNAMLSGDWKESNGTFESPEKVTEMETRKTSDTRLQLRYEIAATEWNVEAFTLLMNIIHGHHRKVPRSIDLDTLAMVSVLVDYYKCHEITDVFAQMWVVKLSPGLPTSYGRESMIWLFVSWVFSESLIFQQMTALVMKEGDCSLETTSLPLPPLLLGMQLRLNTEDQV</sequence>
<feature type="compositionally biased region" description="Basic and acidic residues" evidence="1">
    <location>
        <begin position="47"/>
        <end position="58"/>
    </location>
</feature>